<dbReference type="PANTHER" id="PTHR12558:SF13">
    <property type="entry name" value="CELL DIVISION CYCLE PROTEIN 27 HOMOLOG"/>
    <property type="match status" value="1"/>
</dbReference>
<dbReference type="InterPro" id="IPR046880">
    <property type="entry name" value="TPR-S"/>
</dbReference>
<dbReference type="InterPro" id="IPR011990">
    <property type="entry name" value="TPR-like_helical_dom_sf"/>
</dbReference>
<dbReference type="EMBL" id="JAVTTP010000001">
    <property type="protein sequence ID" value="MDT7829411.1"/>
    <property type="molecule type" value="Genomic_DNA"/>
</dbReference>
<proteinExistence type="predicted"/>
<organism evidence="2 3">
    <name type="scientific">Pricia mediterranea</name>
    <dbReference type="NCBI Taxonomy" id="3076079"/>
    <lineage>
        <taxon>Bacteria</taxon>
        <taxon>Pseudomonadati</taxon>
        <taxon>Bacteroidota</taxon>
        <taxon>Flavobacteriia</taxon>
        <taxon>Flavobacteriales</taxon>
        <taxon>Flavobacteriaceae</taxon>
        <taxon>Pricia</taxon>
    </lineage>
</organism>
<gene>
    <name evidence="2" type="ORF">RQM65_12095</name>
</gene>
<dbReference type="InterPro" id="IPR019734">
    <property type="entry name" value="TPR_rpt"/>
</dbReference>
<dbReference type="SMART" id="SM00028">
    <property type="entry name" value="TPR"/>
    <property type="match status" value="8"/>
</dbReference>
<dbReference type="SUPFAM" id="SSF48452">
    <property type="entry name" value="TPR-like"/>
    <property type="match status" value="2"/>
</dbReference>
<name>A0ABU3L7W9_9FLAO</name>
<feature type="repeat" description="TPR" evidence="1">
    <location>
        <begin position="70"/>
        <end position="103"/>
    </location>
</feature>
<dbReference type="PROSITE" id="PS50005">
    <property type="entry name" value="TPR"/>
    <property type="match status" value="4"/>
</dbReference>
<dbReference type="RefSeq" id="WP_314015326.1">
    <property type="nucleotide sequence ID" value="NZ_JAVTTP010000001.1"/>
</dbReference>
<sequence length="401" mass="46592">MKQMVFACLMSTDIANRYLDLQKLVFLFLCTLLSGHEVSAQPDNGVMADSLYATGNYTKAINVYAEEGSVAAALQIARAYSAIGHYEKAIVQYRSVVDREPDAQVAAFELGKLLLRTNKYEEARKRFAHLVESDRDNPEYHYYLGEAFRELDQPASSLVSFKEAIEIDSTHLRSLFRLGKYFTIQQERDQALQYVDAGLWFYEQDVSFINLKALILFNDNQYEKAIPWFEQVLELGETQPYVYEKLAFCYYKSWEFERAKETYRTLIALDDSNSDAYFGLGETYRRNKQPDSAEIYIKKAMDVQRPVFAEGYSALAGLARDRNDLKSALEYYKMAHKETPSDQMIYFNICTLADQLYKDPKTKLKYYESFIMQFGKTSPYTSKIATRRIEELREAIHFRDN</sequence>
<keyword evidence="3" id="KW-1185">Reference proteome</keyword>
<evidence type="ECO:0000313" key="2">
    <source>
        <dbReference type="EMBL" id="MDT7829411.1"/>
    </source>
</evidence>
<dbReference type="Pfam" id="PF20308">
    <property type="entry name" value="TPR-S"/>
    <property type="match status" value="1"/>
</dbReference>
<reference evidence="2 3" key="1">
    <citation type="submission" date="2023-09" db="EMBL/GenBank/DDBJ databases">
        <title>Novel taxa isolated from Blanes Bay.</title>
        <authorList>
            <person name="Rey-Velasco X."/>
            <person name="Lucena T."/>
        </authorList>
    </citation>
    <scope>NUCLEOTIDE SEQUENCE [LARGE SCALE GENOMIC DNA]</scope>
    <source>
        <strain evidence="2 3">S334</strain>
    </source>
</reference>
<feature type="repeat" description="TPR" evidence="1">
    <location>
        <begin position="309"/>
        <end position="342"/>
    </location>
</feature>
<evidence type="ECO:0000256" key="1">
    <source>
        <dbReference type="PROSITE-ProRule" id="PRU00339"/>
    </source>
</evidence>
<evidence type="ECO:0000313" key="3">
    <source>
        <dbReference type="Proteomes" id="UP001250656"/>
    </source>
</evidence>
<dbReference type="PANTHER" id="PTHR12558">
    <property type="entry name" value="CELL DIVISION CYCLE 16,23,27"/>
    <property type="match status" value="1"/>
</dbReference>
<comment type="caution">
    <text evidence="2">The sequence shown here is derived from an EMBL/GenBank/DDBJ whole genome shotgun (WGS) entry which is preliminary data.</text>
</comment>
<dbReference type="Pfam" id="PF14559">
    <property type="entry name" value="TPR_19"/>
    <property type="match status" value="1"/>
</dbReference>
<accession>A0ABU3L7W9</accession>
<dbReference type="Gene3D" id="1.25.40.10">
    <property type="entry name" value="Tetratricopeptide repeat domain"/>
    <property type="match status" value="2"/>
</dbReference>
<dbReference type="Proteomes" id="UP001250656">
    <property type="component" value="Unassembled WGS sequence"/>
</dbReference>
<keyword evidence="1" id="KW-0802">TPR repeat</keyword>
<feature type="repeat" description="TPR" evidence="1">
    <location>
        <begin position="240"/>
        <end position="273"/>
    </location>
</feature>
<feature type="repeat" description="TPR" evidence="1">
    <location>
        <begin position="104"/>
        <end position="137"/>
    </location>
</feature>
<protein>
    <submittedName>
        <fullName evidence="2">Tetratricopeptide repeat protein</fullName>
    </submittedName>
</protein>